<keyword evidence="1" id="KW-0732">Signal</keyword>
<dbReference type="InterPro" id="IPR036508">
    <property type="entry name" value="Chitin-bd_dom_sf"/>
</dbReference>
<dbReference type="Gene3D" id="2.170.140.10">
    <property type="entry name" value="Chitin binding domain"/>
    <property type="match status" value="2"/>
</dbReference>
<name>A0A226DDE7_FOLCA</name>
<comment type="caution">
    <text evidence="2">The sequence shown here is derived from an EMBL/GenBank/DDBJ whole genome shotgun (WGS) entry which is preliminary data.</text>
</comment>
<evidence type="ECO:0000256" key="1">
    <source>
        <dbReference type="SAM" id="SignalP"/>
    </source>
</evidence>
<evidence type="ECO:0000313" key="3">
    <source>
        <dbReference type="Proteomes" id="UP000198287"/>
    </source>
</evidence>
<dbReference type="SUPFAM" id="SSF57625">
    <property type="entry name" value="Invertebrate chitin-binding proteins"/>
    <property type="match status" value="2"/>
</dbReference>
<dbReference type="GO" id="GO:0008061">
    <property type="term" value="F:chitin binding"/>
    <property type="evidence" value="ECO:0007669"/>
    <property type="project" value="InterPro"/>
</dbReference>
<evidence type="ECO:0008006" key="4">
    <source>
        <dbReference type="Google" id="ProtNLM"/>
    </source>
</evidence>
<dbReference type="AlphaFoldDB" id="A0A226DDE7"/>
<feature type="chain" id="PRO_5013030937" description="Chitin-binding type-2 domain-containing protein" evidence="1">
    <location>
        <begin position="27"/>
        <end position="188"/>
    </location>
</feature>
<protein>
    <recommendedName>
        <fullName evidence="4">Chitin-binding type-2 domain-containing protein</fullName>
    </recommendedName>
</protein>
<proteinExistence type="predicted"/>
<accession>A0A226DDE7</accession>
<dbReference type="Proteomes" id="UP000198287">
    <property type="component" value="Unassembled WGS sequence"/>
</dbReference>
<dbReference type="EMBL" id="LNIX01000026">
    <property type="protein sequence ID" value="OXA42236.1"/>
    <property type="molecule type" value="Genomic_DNA"/>
</dbReference>
<sequence>MGFQLICKTTLFVLLLAGVLVEDTLSKSVYDHIQGFLGYETKISNDSCLGTEPFADPDDATSFYQCFWNDDGERWDIVHLECPPGGYFNQEHGVFVLGVILVNDTLHKSIYNQIKSLLGIGTKPRHTNDSCLEREIIADPDDITFFYQCFWAEDPTCECHYWHIMHLECPSGSYFNQARGVCAENFEE</sequence>
<evidence type="ECO:0000313" key="2">
    <source>
        <dbReference type="EMBL" id="OXA42236.1"/>
    </source>
</evidence>
<gene>
    <name evidence="2" type="ORF">Fcan01_22835</name>
</gene>
<feature type="signal peptide" evidence="1">
    <location>
        <begin position="1"/>
        <end position="26"/>
    </location>
</feature>
<reference evidence="2 3" key="1">
    <citation type="submission" date="2015-12" db="EMBL/GenBank/DDBJ databases">
        <title>The genome of Folsomia candida.</title>
        <authorList>
            <person name="Faddeeva A."/>
            <person name="Derks M.F."/>
            <person name="Anvar Y."/>
            <person name="Smit S."/>
            <person name="Van Straalen N."/>
            <person name="Roelofs D."/>
        </authorList>
    </citation>
    <scope>NUCLEOTIDE SEQUENCE [LARGE SCALE GENOMIC DNA]</scope>
    <source>
        <strain evidence="2 3">VU population</strain>
        <tissue evidence="2">Whole body</tissue>
    </source>
</reference>
<organism evidence="2 3">
    <name type="scientific">Folsomia candida</name>
    <name type="common">Springtail</name>
    <dbReference type="NCBI Taxonomy" id="158441"/>
    <lineage>
        <taxon>Eukaryota</taxon>
        <taxon>Metazoa</taxon>
        <taxon>Ecdysozoa</taxon>
        <taxon>Arthropoda</taxon>
        <taxon>Hexapoda</taxon>
        <taxon>Collembola</taxon>
        <taxon>Entomobryomorpha</taxon>
        <taxon>Isotomoidea</taxon>
        <taxon>Isotomidae</taxon>
        <taxon>Proisotominae</taxon>
        <taxon>Folsomia</taxon>
    </lineage>
</organism>
<keyword evidence="3" id="KW-1185">Reference proteome</keyword>